<comment type="subcellular location">
    <subcellularLocation>
        <location evidence="1">Cell inner membrane</location>
        <topology evidence="1">Multi-pass membrane protein</topology>
    </subcellularLocation>
</comment>
<feature type="transmembrane region" description="Helical" evidence="7">
    <location>
        <begin position="87"/>
        <end position="110"/>
    </location>
</feature>
<protein>
    <recommendedName>
        <fullName evidence="2">Putative Na(+)/H(+) antiporter NhaA homolog</fullName>
    </recommendedName>
</protein>
<keyword evidence="4 7" id="KW-0812">Transmembrane</keyword>
<dbReference type="PANTHER" id="PTHR30341:SF0">
    <property type="entry name" value="NA(+)_H(+) ANTIPORTER NHAA"/>
    <property type="match status" value="1"/>
</dbReference>
<feature type="transmembrane region" description="Helical" evidence="7">
    <location>
        <begin position="139"/>
        <end position="159"/>
    </location>
</feature>
<evidence type="ECO:0000256" key="5">
    <source>
        <dbReference type="ARBA" id="ARBA00022989"/>
    </source>
</evidence>
<dbReference type="EMBL" id="BAQD01000003">
    <property type="protein sequence ID" value="GBQ05127.1"/>
    <property type="molecule type" value="Genomic_DNA"/>
</dbReference>
<reference evidence="8" key="1">
    <citation type="submission" date="2013-04" db="EMBL/GenBank/DDBJ databases">
        <title>The genome sequencing project of 58 acetic acid bacteria.</title>
        <authorList>
            <person name="Okamoto-Kainuma A."/>
            <person name="Ishikawa M."/>
            <person name="Umino S."/>
            <person name="Koizumi Y."/>
            <person name="Shiwa Y."/>
            <person name="Yoshikawa H."/>
            <person name="Matsutani M."/>
            <person name="Matsushita K."/>
        </authorList>
    </citation>
    <scope>NUCLEOTIDE SEQUENCE</scope>
    <source>
        <strain evidence="8">DSM 15669</strain>
    </source>
</reference>
<evidence type="ECO:0000313" key="9">
    <source>
        <dbReference type="Proteomes" id="UP001062901"/>
    </source>
</evidence>
<evidence type="ECO:0000256" key="7">
    <source>
        <dbReference type="SAM" id="Phobius"/>
    </source>
</evidence>
<dbReference type="InterPro" id="IPR004670">
    <property type="entry name" value="NhaA"/>
</dbReference>
<organism evidence="8 9">
    <name type="scientific">Saccharibacter floricola DSM 15669</name>
    <dbReference type="NCBI Taxonomy" id="1123227"/>
    <lineage>
        <taxon>Bacteria</taxon>
        <taxon>Pseudomonadati</taxon>
        <taxon>Pseudomonadota</taxon>
        <taxon>Alphaproteobacteria</taxon>
        <taxon>Acetobacterales</taxon>
        <taxon>Acetobacteraceae</taxon>
        <taxon>Saccharibacter</taxon>
    </lineage>
</organism>
<dbReference type="Pfam" id="PF06965">
    <property type="entry name" value="Na_H_antiport_1"/>
    <property type="match status" value="1"/>
</dbReference>
<evidence type="ECO:0000313" key="8">
    <source>
        <dbReference type="EMBL" id="GBQ05127.1"/>
    </source>
</evidence>
<keyword evidence="9" id="KW-1185">Reference proteome</keyword>
<evidence type="ECO:0000256" key="3">
    <source>
        <dbReference type="ARBA" id="ARBA00022475"/>
    </source>
</evidence>
<accession>A0ABQ0NWJ9</accession>
<dbReference type="InterPro" id="IPR023171">
    <property type="entry name" value="Na/H_antiporter_dom_sf"/>
</dbReference>
<feature type="transmembrane region" description="Helical" evidence="7">
    <location>
        <begin position="32"/>
        <end position="53"/>
    </location>
</feature>
<feature type="transmembrane region" description="Helical" evidence="7">
    <location>
        <begin position="254"/>
        <end position="277"/>
    </location>
</feature>
<dbReference type="Proteomes" id="UP001062901">
    <property type="component" value="Unassembled WGS sequence"/>
</dbReference>
<dbReference type="Gene3D" id="1.20.1530.10">
    <property type="entry name" value="Na+/H+ antiporter like domain"/>
    <property type="match status" value="1"/>
</dbReference>
<keyword evidence="5 7" id="KW-1133">Transmembrane helix</keyword>
<comment type="caution">
    <text evidence="8">The sequence shown here is derived from an EMBL/GenBank/DDBJ whole genome shotgun (WGS) entry which is preliminary data.</text>
</comment>
<feature type="transmembrane region" description="Helical" evidence="7">
    <location>
        <begin position="289"/>
        <end position="309"/>
    </location>
</feature>
<feature type="transmembrane region" description="Helical" evidence="7">
    <location>
        <begin position="179"/>
        <end position="198"/>
    </location>
</feature>
<feature type="transmembrane region" description="Helical" evidence="7">
    <location>
        <begin position="59"/>
        <end position="80"/>
    </location>
</feature>
<evidence type="ECO:0000256" key="4">
    <source>
        <dbReference type="ARBA" id="ARBA00022692"/>
    </source>
</evidence>
<proteinExistence type="predicted"/>
<evidence type="ECO:0000256" key="6">
    <source>
        <dbReference type="ARBA" id="ARBA00023136"/>
    </source>
</evidence>
<evidence type="ECO:0000256" key="2">
    <source>
        <dbReference type="ARBA" id="ARBA00015550"/>
    </source>
</evidence>
<dbReference type="PANTHER" id="PTHR30341">
    <property type="entry name" value="SODIUM ION/PROTON ANTIPORTER NHAA-RELATED"/>
    <property type="match status" value="1"/>
</dbReference>
<keyword evidence="3" id="KW-1003">Cell membrane</keyword>
<sequence length="317" mass="33172">MTLFFAALALDIRQDMRPGGPLSRRREATLPLIGALGGMLAPALIAFLCGSLISPRPLLSGWAVPTATDAAFTVPILALIPGLPASLRAFIMALAIFDDLGAILILALFYGHMPHLLWLGLSSAPFLGLLTLSWCGKSALWLSLPLTLFLWFTLFHAGVEPTLAGVVFGLCCPPTTGLRLAHMLAVPVGLVVLPLFALSSTGIDLRLCTASVLLSAPFLGAALGLWLGKPLGISGAVWLATRNKAALPTLRGRALIGLSMVCGIGFTMSLLITSLAYHNPTALMEGRCGVLVGSCLSALTGWIVLRNAFPPNAKTSS</sequence>
<gene>
    <name evidence="8" type="ORF">AA15669_0317</name>
</gene>
<keyword evidence="6 7" id="KW-0472">Membrane</keyword>
<evidence type="ECO:0000256" key="1">
    <source>
        <dbReference type="ARBA" id="ARBA00004429"/>
    </source>
</evidence>
<feature type="transmembrane region" description="Helical" evidence="7">
    <location>
        <begin position="116"/>
        <end position="132"/>
    </location>
</feature>
<name>A0ABQ0NWJ9_9PROT</name>